<keyword evidence="1" id="KW-0805">Transcription regulation</keyword>
<accession>A0A6N6MB14</accession>
<dbReference type="InterPro" id="IPR009057">
    <property type="entry name" value="Homeodomain-like_sf"/>
</dbReference>
<keyword evidence="6" id="KW-1185">Reference proteome</keyword>
<dbReference type="GO" id="GO:0003700">
    <property type="term" value="F:DNA-binding transcription factor activity"/>
    <property type="evidence" value="ECO:0007669"/>
    <property type="project" value="InterPro"/>
</dbReference>
<evidence type="ECO:0000313" key="6">
    <source>
        <dbReference type="Proteomes" id="UP000441333"/>
    </source>
</evidence>
<feature type="domain" description="HTH araC/xylS-type" evidence="4">
    <location>
        <begin position="75"/>
        <end position="174"/>
    </location>
</feature>
<dbReference type="EMBL" id="WAAT01000044">
    <property type="protein sequence ID" value="KAB1067752.1"/>
    <property type="molecule type" value="Genomic_DNA"/>
</dbReference>
<evidence type="ECO:0000256" key="3">
    <source>
        <dbReference type="ARBA" id="ARBA00023163"/>
    </source>
</evidence>
<dbReference type="GO" id="GO:0043565">
    <property type="term" value="F:sequence-specific DNA binding"/>
    <property type="evidence" value="ECO:0007669"/>
    <property type="project" value="InterPro"/>
</dbReference>
<dbReference type="Gene3D" id="1.10.10.60">
    <property type="entry name" value="Homeodomain-like"/>
    <property type="match status" value="1"/>
</dbReference>
<protein>
    <submittedName>
        <fullName evidence="5">Helix-turn-helix transcriptional regulator</fullName>
    </submittedName>
</protein>
<dbReference type="InterPro" id="IPR018062">
    <property type="entry name" value="HTH_AraC-typ_CS"/>
</dbReference>
<dbReference type="SMART" id="SM00342">
    <property type="entry name" value="HTH_ARAC"/>
    <property type="match status" value="1"/>
</dbReference>
<comment type="caution">
    <text evidence="5">The sequence shown here is derived from an EMBL/GenBank/DDBJ whole genome shotgun (WGS) entry which is preliminary data.</text>
</comment>
<keyword evidence="2" id="KW-0238">DNA-binding</keyword>
<proteinExistence type="predicted"/>
<reference evidence="5 6" key="1">
    <citation type="submission" date="2019-09" db="EMBL/GenBank/DDBJ databases">
        <authorList>
            <person name="Cao W.R."/>
        </authorList>
    </citation>
    <scope>NUCLEOTIDE SEQUENCE [LARGE SCALE GENOMIC DNA]</scope>
    <source>
        <strain evidence="5 6">B1N29</strain>
    </source>
</reference>
<dbReference type="Proteomes" id="UP000441333">
    <property type="component" value="Unassembled WGS sequence"/>
</dbReference>
<name>A0A6N6MB14_9FLAO</name>
<organism evidence="5 6">
    <name type="scientific">Pseudotamlana haliotis</name>
    <dbReference type="NCBI Taxonomy" id="2614804"/>
    <lineage>
        <taxon>Bacteria</taxon>
        <taxon>Pseudomonadati</taxon>
        <taxon>Bacteroidota</taxon>
        <taxon>Flavobacteriia</taxon>
        <taxon>Flavobacteriales</taxon>
        <taxon>Flavobacteriaceae</taxon>
        <taxon>Pseudotamlana</taxon>
    </lineage>
</organism>
<keyword evidence="3" id="KW-0804">Transcription</keyword>
<evidence type="ECO:0000259" key="4">
    <source>
        <dbReference type="PROSITE" id="PS01124"/>
    </source>
</evidence>
<dbReference type="SUPFAM" id="SSF46689">
    <property type="entry name" value="Homeodomain-like"/>
    <property type="match status" value="1"/>
</dbReference>
<dbReference type="Pfam" id="PF12833">
    <property type="entry name" value="HTH_18"/>
    <property type="match status" value="1"/>
</dbReference>
<dbReference type="PANTHER" id="PTHR43280:SF2">
    <property type="entry name" value="HTH-TYPE TRANSCRIPTIONAL REGULATOR EXSA"/>
    <property type="match status" value="1"/>
</dbReference>
<evidence type="ECO:0000256" key="1">
    <source>
        <dbReference type="ARBA" id="ARBA00023015"/>
    </source>
</evidence>
<dbReference type="AlphaFoldDB" id="A0A6N6MB14"/>
<sequence>MRFFVKYDFNIMCKTFLKEHLNALGISYALNSINELTITEDLSPEKEKALAEALQRYGISIENNQKTTLVERIKSAVDSMLRDHAHSSVKLSDYLAENLHYSYAHLSAVFSENTYSSIENYAILRRVDLVKEYLCNTNLTLTEIAFKLNYSSVAHLSGQFKKTTGLTPSTFQRIMKKKINHSQPN</sequence>
<gene>
    <name evidence="5" type="ORF">F6U93_09100</name>
</gene>
<evidence type="ECO:0000313" key="5">
    <source>
        <dbReference type="EMBL" id="KAB1067752.1"/>
    </source>
</evidence>
<dbReference type="PROSITE" id="PS01124">
    <property type="entry name" value="HTH_ARAC_FAMILY_2"/>
    <property type="match status" value="1"/>
</dbReference>
<dbReference type="PANTHER" id="PTHR43280">
    <property type="entry name" value="ARAC-FAMILY TRANSCRIPTIONAL REGULATOR"/>
    <property type="match status" value="1"/>
</dbReference>
<evidence type="ECO:0000256" key="2">
    <source>
        <dbReference type="ARBA" id="ARBA00023125"/>
    </source>
</evidence>
<dbReference type="InterPro" id="IPR018060">
    <property type="entry name" value="HTH_AraC"/>
</dbReference>
<dbReference type="PROSITE" id="PS00041">
    <property type="entry name" value="HTH_ARAC_FAMILY_1"/>
    <property type="match status" value="1"/>
</dbReference>